<evidence type="ECO:0000313" key="3">
    <source>
        <dbReference type="Proteomes" id="UP001143509"/>
    </source>
</evidence>
<proteinExistence type="predicted"/>
<reference evidence="2" key="1">
    <citation type="journal article" date="2014" name="Int. J. Syst. Evol. Microbiol.">
        <title>Complete genome of a new Firmicutes species belonging to the dominant human colonic microbiota ('Ruminococcus bicirculans') reveals two chromosomes and a selective capacity to utilize plant glucans.</title>
        <authorList>
            <consortium name="NISC Comparative Sequencing Program"/>
            <person name="Wegmann U."/>
            <person name="Louis P."/>
            <person name="Goesmann A."/>
            <person name="Henrissat B."/>
            <person name="Duncan S.H."/>
            <person name="Flint H.J."/>
        </authorList>
    </citation>
    <scope>NUCLEOTIDE SEQUENCE</scope>
    <source>
        <strain evidence="2">VKM B-1499</strain>
    </source>
</reference>
<dbReference type="Proteomes" id="UP001143509">
    <property type="component" value="Unassembled WGS sequence"/>
</dbReference>
<protein>
    <submittedName>
        <fullName evidence="2">Uncharacterized protein</fullName>
    </submittedName>
</protein>
<evidence type="ECO:0000313" key="2">
    <source>
        <dbReference type="EMBL" id="GLK50206.1"/>
    </source>
</evidence>
<comment type="caution">
    <text evidence="2">The sequence shown here is derived from an EMBL/GenBank/DDBJ whole genome shotgun (WGS) entry which is preliminary data.</text>
</comment>
<feature type="transmembrane region" description="Helical" evidence="1">
    <location>
        <begin position="101"/>
        <end position="120"/>
    </location>
</feature>
<feature type="transmembrane region" description="Helical" evidence="1">
    <location>
        <begin position="76"/>
        <end position="95"/>
    </location>
</feature>
<dbReference type="RefSeq" id="WP_271166354.1">
    <property type="nucleotide sequence ID" value="NZ_BSFD01000011.1"/>
</dbReference>
<feature type="transmembrane region" description="Helical" evidence="1">
    <location>
        <begin position="34"/>
        <end position="55"/>
    </location>
</feature>
<feature type="transmembrane region" description="Helical" evidence="1">
    <location>
        <begin position="7"/>
        <end position="28"/>
    </location>
</feature>
<reference evidence="2" key="2">
    <citation type="submission" date="2023-01" db="EMBL/GenBank/DDBJ databases">
        <authorList>
            <person name="Sun Q."/>
            <person name="Evtushenko L."/>
        </authorList>
    </citation>
    <scope>NUCLEOTIDE SEQUENCE</scope>
    <source>
        <strain evidence="2">VKM B-1499</strain>
    </source>
</reference>
<keyword evidence="1" id="KW-0812">Transmembrane</keyword>
<name>A0ABQ5TD28_9CAUL</name>
<dbReference type="EMBL" id="BSFD01000011">
    <property type="protein sequence ID" value="GLK50206.1"/>
    <property type="molecule type" value="Genomic_DNA"/>
</dbReference>
<organism evidence="2 3">
    <name type="scientific">Brevundimonas intermedia</name>
    <dbReference type="NCBI Taxonomy" id="74315"/>
    <lineage>
        <taxon>Bacteria</taxon>
        <taxon>Pseudomonadati</taxon>
        <taxon>Pseudomonadota</taxon>
        <taxon>Alphaproteobacteria</taxon>
        <taxon>Caulobacterales</taxon>
        <taxon>Caulobacteraceae</taxon>
        <taxon>Brevundimonas</taxon>
    </lineage>
</organism>
<accession>A0ABQ5TD28</accession>
<evidence type="ECO:0000256" key="1">
    <source>
        <dbReference type="SAM" id="Phobius"/>
    </source>
</evidence>
<sequence length="125" mass="13250">MNRIEPNILLAVSTGVALVLLVMTAALFGEPGNTPKYVISAVVCSVLFVALNGWMARVMKRPAPRAMIHADSPSTAVWAGLFPLLVIAAAVAPVFLPGHDYGLLIIVAAVWFGVTVDSAIRANRR</sequence>
<keyword evidence="1" id="KW-0472">Membrane</keyword>
<keyword evidence="3" id="KW-1185">Reference proteome</keyword>
<keyword evidence="1" id="KW-1133">Transmembrane helix</keyword>
<gene>
    <name evidence="2" type="ORF">GCM10017620_31800</name>
</gene>